<dbReference type="PANTHER" id="PTHR32208">
    <property type="entry name" value="SECRETED PROTEIN-RELATED"/>
    <property type="match status" value="1"/>
</dbReference>
<dbReference type="Proteomes" id="UP000006727">
    <property type="component" value="Chromosome 3"/>
</dbReference>
<dbReference type="STRING" id="3218.A0A2K1KSV9"/>
<dbReference type="Pfam" id="PF09118">
    <property type="entry name" value="GO-like_E_set"/>
    <property type="match status" value="1"/>
</dbReference>
<dbReference type="OrthoDB" id="2019572at2759"/>
<feature type="domain" description="Galactose oxidase-like Early set" evidence="4">
    <location>
        <begin position="426"/>
        <end position="527"/>
    </location>
</feature>
<accession>A0A2K1KSV9</accession>
<evidence type="ECO:0000256" key="1">
    <source>
        <dbReference type="ARBA" id="ARBA00022729"/>
    </source>
</evidence>
<dbReference type="SUPFAM" id="SSF81296">
    <property type="entry name" value="E set domains"/>
    <property type="match status" value="1"/>
</dbReference>
<proteinExistence type="predicted"/>
<sequence length="533" mass="58041">MHGFRVAVFLLLIHMAMAAPGSWQLLMNDSGIASMHTVVLHTGTVLFLDRTNVGPSHIRLADGNCRNSTSEMVSPYDCFAHSVEFTPGPNTVRPLTIQTDTWCSSGAVVADGTLVQTGGDFDGSNKIRYFKPCASGANCDWAEDSTTTLQTRRWYATNQVLADGSILVVGGQNVFTYEFVPGRPAGQVALPFLQETHKVFGDDQNLYPFLHLLPSGNVFIFARRDSILLDPNSGNILRKYPSIEGEPRNYPTQGSSVMLPLDNADGFTKATILVCGGANDNAYSDPKTQYPASQTCGLLEATAADPQWTMLNMPFPRVMSDMILLPNGRVLLINGAQKGSAGWEFASDPALNPVIYNPTDRSFEVQAGTYIPRMYHSTAVLLPSAQILVAGSNTHQFYTFKEPYPTELRVEAFLPDYLHSSFDSQRPTVKSAPSQIAYGSTFVMTVTVPAPKGGFQLRLASTPWATHSFSQGQRQLALAIGMVTITDVDEYSITATAPPHAAVAPAGYYMLFAVQNDVPGFASWVQVIWNQPN</sequence>
<evidence type="ECO:0000313" key="5">
    <source>
        <dbReference type="EMBL" id="PNR56865.1"/>
    </source>
</evidence>
<feature type="chain" id="PRO_5044576465" description="Galactose oxidase-like Early set domain-containing protein" evidence="2">
    <location>
        <begin position="19"/>
        <end position="533"/>
    </location>
</feature>
<gene>
    <name evidence="6" type="primary">LOC112280147</name>
    <name evidence="5" type="ORF">PHYPA_003857</name>
</gene>
<keyword evidence="7" id="KW-1185">Reference proteome</keyword>
<evidence type="ECO:0000313" key="6">
    <source>
        <dbReference type="EnsemblPlants" id="Pp3c3_1540V3.1"/>
    </source>
</evidence>
<feature type="signal peptide" evidence="2">
    <location>
        <begin position="1"/>
        <end position="18"/>
    </location>
</feature>
<dbReference type="InterPro" id="IPR037293">
    <property type="entry name" value="Gal_Oxidase_central_sf"/>
</dbReference>
<dbReference type="InterPro" id="IPR013783">
    <property type="entry name" value="Ig-like_fold"/>
</dbReference>
<dbReference type="InterPro" id="IPR014756">
    <property type="entry name" value="Ig_E-set"/>
</dbReference>
<dbReference type="EnsemblPlants" id="Pp3c3_1540V3.2">
    <property type="protein sequence ID" value="Pp3c3_1540V3.2"/>
    <property type="gene ID" value="Pp3c3_1540"/>
</dbReference>
<organism evidence="5">
    <name type="scientific">Physcomitrium patens</name>
    <name type="common">Spreading-leaved earth moss</name>
    <name type="synonym">Physcomitrella patens</name>
    <dbReference type="NCBI Taxonomy" id="3218"/>
    <lineage>
        <taxon>Eukaryota</taxon>
        <taxon>Viridiplantae</taxon>
        <taxon>Streptophyta</taxon>
        <taxon>Embryophyta</taxon>
        <taxon>Bryophyta</taxon>
        <taxon>Bryophytina</taxon>
        <taxon>Bryopsida</taxon>
        <taxon>Funariidae</taxon>
        <taxon>Funariales</taxon>
        <taxon>Funariaceae</taxon>
        <taxon>Physcomitrium</taxon>
    </lineage>
</organism>
<dbReference type="InterPro" id="IPR015202">
    <property type="entry name" value="GO-like_E_set"/>
</dbReference>
<dbReference type="EnsemblPlants" id="Pp3c3_1540V3.1">
    <property type="protein sequence ID" value="Pp3c3_1540V3.1"/>
    <property type="gene ID" value="Pp3c3_1540"/>
</dbReference>
<dbReference type="InterPro" id="IPR009880">
    <property type="entry name" value="Glyoxal_oxidase_N"/>
</dbReference>
<protein>
    <recommendedName>
        <fullName evidence="8">Galactose oxidase-like Early set domain-containing protein</fullName>
    </recommendedName>
</protein>
<name>A0A2K1KSV9_PHYPA</name>
<dbReference type="RefSeq" id="XP_024371029.1">
    <property type="nucleotide sequence ID" value="XM_024515261.2"/>
</dbReference>
<dbReference type="Gramene" id="Pp3c3_1540V3.2">
    <property type="protein sequence ID" value="Pp3c3_1540V3.2"/>
    <property type="gene ID" value="Pp3c3_1540"/>
</dbReference>
<dbReference type="PANTHER" id="PTHR32208:SF99">
    <property type="entry name" value="GLYOXAL OR GALACTOSE OXIDASE"/>
    <property type="match status" value="1"/>
</dbReference>
<dbReference type="OMA" id="YIFANRE"/>
<dbReference type="EMBL" id="ABEU02000003">
    <property type="protein sequence ID" value="PNR56865.1"/>
    <property type="molecule type" value="Genomic_DNA"/>
</dbReference>
<dbReference type="Gramene" id="Pp3c3_1540V3.1">
    <property type="protein sequence ID" value="Pp3c3_1540V3.1"/>
    <property type="gene ID" value="Pp3c3_1540"/>
</dbReference>
<dbReference type="GeneID" id="112280147"/>
<dbReference type="SUPFAM" id="SSF50965">
    <property type="entry name" value="Galactose oxidase, central domain"/>
    <property type="match status" value="1"/>
</dbReference>
<evidence type="ECO:0000259" key="3">
    <source>
        <dbReference type="Pfam" id="PF07250"/>
    </source>
</evidence>
<evidence type="ECO:0000256" key="2">
    <source>
        <dbReference type="SAM" id="SignalP"/>
    </source>
</evidence>
<dbReference type="AlphaFoldDB" id="A0A2K1KSV9"/>
<dbReference type="CDD" id="cd02851">
    <property type="entry name" value="E_set_GO_C"/>
    <property type="match status" value="1"/>
</dbReference>
<dbReference type="InterPro" id="IPR011043">
    <property type="entry name" value="Gal_Oxase/kelch_b-propeller"/>
</dbReference>
<evidence type="ECO:0008006" key="8">
    <source>
        <dbReference type="Google" id="ProtNLM"/>
    </source>
</evidence>
<feature type="domain" description="Glyoxal oxidase N-terminal" evidence="3">
    <location>
        <begin position="35"/>
        <end position="417"/>
    </location>
</feature>
<evidence type="ECO:0000259" key="4">
    <source>
        <dbReference type="Pfam" id="PF09118"/>
    </source>
</evidence>
<dbReference type="Gene3D" id="2.130.10.80">
    <property type="entry name" value="Galactose oxidase/kelch, beta-propeller"/>
    <property type="match status" value="1"/>
</dbReference>
<dbReference type="Gene3D" id="2.60.40.10">
    <property type="entry name" value="Immunoglobulins"/>
    <property type="match status" value="1"/>
</dbReference>
<reference evidence="5 7" key="1">
    <citation type="journal article" date="2008" name="Science">
        <title>The Physcomitrella genome reveals evolutionary insights into the conquest of land by plants.</title>
        <authorList>
            <person name="Rensing S."/>
            <person name="Lang D."/>
            <person name="Zimmer A."/>
            <person name="Terry A."/>
            <person name="Salamov A."/>
            <person name="Shapiro H."/>
            <person name="Nishiyama T."/>
            <person name="Perroud P.-F."/>
            <person name="Lindquist E."/>
            <person name="Kamisugi Y."/>
            <person name="Tanahashi T."/>
            <person name="Sakakibara K."/>
            <person name="Fujita T."/>
            <person name="Oishi K."/>
            <person name="Shin-I T."/>
            <person name="Kuroki Y."/>
            <person name="Toyoda A."/>
            <person name="Suzuki Y."/>
            <person name="Hashimoto A."/>
            <person name="Yamaguchi K."/>
            <person name="Sugano A."/>
            <person name="Kohara Y."/>
            <person name="Fujiyama A."/>
            <person name="Anterola A."/>
            <person name="Aoki S."/>
            <person name="Ashton N."/>
            <person name="Barbazuk W.B."/>
            <person name="Barker E."/>
            <person name="Bennetzen J."/>
            <person name="Bezanilla M."/>
            <person name="Blankenship R."/>
            <person name="Cho S.H."/>
            <person name="Dutcher S."/>
            <person name="Estelle M."/>
            <person name="Fawcett J.A."/>
            <person name="Gundlach H."/>
            <person name="Hanada K."/>
            <person name="Heyl A."/>
            <person name="Hicks K.A."/>
            <person name="Hugh J."/>
            <person name="Lohr M."/>
            <person name="Mayer K."/>
            <person name="Melkozernov A."/>
            <person name="Murata T."/>
            <person name="Nelson D."/>
            <person name="Pils B."/>
            <person name="Prigge M."/>
            <person name="Reiss B."/>
            <person name="Renner T."/>
            <person name="Rombauts S."/>
            <person name="Rushton P."/>
            <person name="Sanderfoot A."/>
            <person name="Schween G."/>
            <person name="Shiu S.-H."/>
            <person name="Stueber K."/>
            <person name="Theodoulou F.L."/>
            <person name="Tu H."/>
            <person name="Van de Peer Y."/>
            <person name="Verrier P.J."/>
            <person name="Waters E."/>
            <person name="Wood A."/>
            <person name="Yang L."/>
            <person name="Cove D."/>
            <person name="Cuming A."/>
            <person name="Hasebe M."/>
            <person name="Lucas S."/>
            <person name="Mishler D.B."/>
            <person name="Reski R."/>
            <person name="Grigoriev I."/>
            <person name="Quatrano R.S."/>
            <person name="Boore J.L."/>
        </authorList>
    </citation>
    <scope>NUCLEOTIDE SEQUENCE [LARGE SCALE GENOMIC DNA]</scope>
    <source>
        <strain evidence="6 7">cv. Gransden 2004</strain>
    </source>
</reference>
<keyword evidence="1 2" id="KW-0732">Signal</keyword>
<reference evidence="5 7" key="2">
    <citation type="journal article" date="2018" name="Plant J.">
        <title>The Physcomitrella patens chromosome-scale assembly reveals moss genome structure and evolution.</title>
        <authorList>
            <person name="Lang D."/>
            <person name="Ullrich K.K."/>
            <person name="Murat F."/>
            <person name="Fuchs J."/>
            <person name="Jenkins J."/>
            <person name="Haas F.B."/>
            <person name="Piednoel M."/>
            <person name="Gundlach H."/>
            <person name="Van Bel M."/>
            <person name="Meyberg R."/>
            <person name="Vives C."/>
            <person name="Morata J."/>
            <person name="Symeonidi A."/>
            <person name="Hiss M."/>
            <person name="Muchero W."/>
            <person name="Kamisugi Y."/>
            <person name="Saleh O."/>
            <person name="Blanc G."/>
            <person name="Decker E.L."/>
            <person name="van Gessel N."/>
            <person name="Grimwood J."/>
            <person name="Hayes R.D."/>
            <person name="Graham S.W."/>
            <person name="Gunter L.E."/>
            <person name="McDaniel S.F."/>
            <person name="Hoernstein S.N.W."/>
            <person name="Larsson A."/>
            <person name="Li F.W."/>
            <person name="Perroud P.F."/>
            <person name="Phillips J."/>
            <person name="Ranjan P."/>
            <person name="Rokshar D.S."/>
            <person name="Rothfels C.J."/>
            <person name="Schneider L."/>
            <person name="Shu S."/>
            <person name="Stevenson D.W."/>
            <person name="Thummler F."/>
            <person name="Tillich M."/>
            <person name="Villarreal Aguilar J.C."/>
            <person name="Widiez T."/>
            <person name="Wong G.K."/>
            <person name="Wymore A."/>
            <person name="Zhang Y."/>
            <person name="Zimmer A.D."/>
            <person name="Quatrano R.S."/>
            <person name="Mayer K.F.X."/>
            <person name="Goodstein D."/>
            <person name="Casacuberta J.M."/>
            <person name="Vandepoele K."/>
            <person name="Reski R."/>
            <person name="Cuming A.C."/>
            <person name="Tuskan G.A."/>
            <person name="Maumus F."/>
            <person name="Salse J."/>
            <person name="Schmutz J."/>
            <person name="Rensing S.A."/>
        </authorList>
    </citation>
    <scope>NUCLEOTIDE SEQUENCE [LARGE SCALE GENOMIC DNA]</scope>
    <source>
        <strain evidence="6 7">cv. Gransden 2004</strain>
    </source>
</reference>
<evidence type="ECO:0000313" key="7">
    <source>
        <dbReference type="Proteomes" id="UP000006727"/>
    </source>
</evidence>
<dbReference type="Pfam" id="PF07250">
    <property type="entry name" value="Glyoxal_oxid_N"/>
    <property type="match status" value="1"/>
</dbReference>
<dbReference type="PaxDb" id="3218-PP1S1_343V6.2"/>
<reference evidence="6" key="3">
    <citation type="submission" date="2020-12" db="UniProtKB">
        <authorList>
            <consortium name="EnsemblPlants"/>
        </authorList>
    </citation>
    <scope>IDENTIFICATION</scope>
</reference>